<keyword evidence="3" id="KW-1185">Reference proteome</keyword>
<protein>
    <recommendedName>
        <fullName evidence="5">DUF968 domain-containing protein</fullName>
    </recommendedName>
</protein>
<gene>
    <name evidence="1" type="ORF">GIY21_00925</name>
    <name evidence="2" type="ORF">GIY22_01845</name>
</gene>
<evidence type="ECO:0000313" key="2">
    <source>
        <dbReference type="EMBL" id="MRH73359.1"/>
    </source>
</evidence>
<dbReference type="Proteomes" id="UP000439314">
    <property type="component" value="Unassembled WGS sequence"/>
</dbReference>
<evidence type="ECO:0000313" key="3">
    <source>
        <dbReference type="Proteomes" id="UP000437931"/>
    </source>
</evidence>
<dbReference type="Proteomes" id="UP000437931">
    <property type="component" value="Unassembled WGS sequence"/>
</dbReference>
<dbReference type="InterPro" id="IPR031875">
    <property type="entry name" value="RecA_dep_nuc"/>
</dbReference>
<dbReference type="Pfam" id="PF16786">
    <property type="entry name" value="RecA_dep_nuc"/>
    <property type="match status" value="1"/>
</dbReference>
<comment type="caution">
    <text evidence="1">The sequence shown here is derived from an EMBL/GenBank/DDBJ whole genome shotgun (WGS) entry which is preliminary data.</text>
</comment>
<dbReference type="Gene3D" id="3.30.40.190">
    <property type="match status" value="1"/>
</dbReference>
<accession>A0A6N7Q7F0</accession>
<reference evidence="2" key="2">
    <citation type="journal article" date="2020" name="Plant Dis.">
        <title>A Grain Rot of Rice in Iran Caused by a Xanthomonas Strain Closely Related to X. sacchari.</title>
        <authorList>
            <person name="Mirghasempour S.A."/>
            <person name="Huang S."/>
            <person name="Studholme D.J."/>
            <person name="Brady C.L."/>
        </authorList>
    </citation>
    <scope>NUCLEOTIDE SEQUENCE</scope>
    <source>
        <strain evidence="2">SAM114</strain>
    </source>
</reference>
<evidence type="ECO:0000313" key="4">
    <source>
        <dbReference type="Proteomes" id="UP000439314"/>
    </source>
</evidence>
<reference evidence="3 4" key="1">
    <citation type="submission" date="2019-11" db="EMBL/GenBank/DDBJ databases">
        <title>First report of rice panicle blight caused by Xanthomonas sp. in Iran.</title>
        <authorList>
            <person name="Mirghasempour S.A."/>
            <person name="Huang S."/>
            <person name="Brady C.L."/>
            <person name="Studholme D.J."/>
        </authorList>
    </citation>
    <scope>NUCLEOTIDE SEQUENCE [LARGE SCALE GENOMIC DNA]</scope>
    <source>
        <strain evidence="1 4">ASD011</strain>
        <strain evidence="3">SAM114</strain>
    </source>
</reference>
<evidence type="ECO:0008006" key="5">
    <source>
        <dbReference type="Google" id="ProtNLM"/>
    </source>
</evidence>
<dbReference type="EMBL" id="WJPM01000001">
    <property type="protein sequence ID" value="MRH73359.1"/>
    <property type="molecule type" value="Genomic_DNA"/>
</dbReference>
<dbReference type="EMBL" id="WJPN01000001">
    <property type="protein sequence ID" value="MRG98850.1"/>
    <property type="molecule type" value="Genomic_DNA"/>
</dbReference>
<dbReference type="RefSeq" id="WP_153750353.1">
    <property type="nucleotide sequence ID" value="NZ_WJPM01000001.1"/>
</dbReference>
<name>A0A6N7Q7F0_9XANT</name>
<dbReference type="AlphaFoldDB" id="A0A6N7Q7F0"/>
<sequence length="123" mass="13790">MKRGRTTTTPTSAEAARIVAAKVGPCMACLRLAAEGLLLPREVVIGCDYNHAKSGNIRRGHMYGYALCTWHHRRHPREGVSMAGMRERYGPSLMDGSRLFHETYGTDDELIEQQTYVLEHETA</sequence>
<evidence type="ECO:0000313" key="1">
    <source>
        <dbReference type="EMBL" id="MRG98850.1"/>
    </source>
</evidence>
<proteinExistence type="predicted"/>
<organism evidence="1 4">
    <name type="scientific">Xanthomonas sontii</name>
    <dbReference type="NCBI Taxonomy" id="2650745"/>
    <lineage>
        <taxon>Bacteria</taxon>
        <taxon>Pseudomonadati</taxon>
        <taxon>Pseudomonadota</taxon>
        <taxon>Gammaproteobacteria</taxon>
        <taxon>Lysobacterales</taxon>
        <taxon>Lysobacteraceae</taxon>
        <taxon>Xanthomonas</taxon>
    </lineage>
</organism>